<dbReference type="Pfam" id="PF08669">
    <property type="entry name" value="GCV_T_C"/>
    <property type="match status" value="1"/>
</dbReference>
<keyword evidence="11" id="KW-1185">Reference proteome</keyword>
<evidence type="ECO:0000256" key="5">
    <source>
        <dbReference type="ARBA" id="ARBA00031395"/>
    </source>
</evidence>
<gene>
    <name evidence="10" type="ORF">SAMN02745704_01213</name>
</gene>
<evidence type="ECO:0000259" key="8">
    <source>
        <dbReference type="Pfam" id="PF01571"/>
    </source>
</evidence>
<accession>A0A1T4WPT4</accession>
<dbReference type="Gene3D" id="2.40.30.110">
    <property type="entry name" value="Aminomethyltransferase beta-barrel domains"/>
    <property type="match status" value="1"/>
</dbReference>
<dbReference type="Gene3D" id="3.30.1360.120">
    <property type="entry name" value="Probable tRNA modification gtpase trme, domain 1"/>
    <property type="match status" value="1"/>
</dbReference>
<evidence type="ECO:0000313" key="11">
    <source>
        <dbReference type="Proteomes" id="UP000190027"/>
    </source>
</evidence>
<sequence>MSTPETLRTTPLSDWHREHGAKMAPFAGFDMPIQYAGILAEHNHTRNQVSIFDISHMGEFLLSGKGAKDALNQLVTQDLNTLAQGKCRYGFLLKESGGVLDDLIIYCLAEDEYMLVVNGSCEEKDFEWISGHLPQGIPLQNISANTAKIDLQGPLALDVLEEVLGESWRHLKYFNHTPSSWNGAPLRVSRTGYTGELGYELYLPAEQALSLWEALAADSRVQPAGLGARDTLRLECGYPLYGQDLDEEHTPREAGYGFLLKKELEFIGKSGLEVVRQHLVPLSIQGRRAARHNDKLLNVNGDVVGVVTSGSYSPTLGHSIALAWIDAGKESDVEYLVEGTRTNLPAQRTELPFFKEGTARKKVD</sequence>
<dbReference type="SUPFAM" id="SSF101790">
    <property type="entry name" value="Aminomethyltransferase beta-barrel domain"/>
    <property type="match status" value="1"/>
</dbReference>
<feature type="domain" description="Aminomethyltransferase C-terminal" evidence="9">
    <location>
        <begin position="279"/>
        <end position="355"/>
    </location>
</feature>
<dbReference type="InterPro" id="IPR028896">
    <property type="entry name" value="GcvT/YgfZ/DmdA"/>
</dbReference>
<dbReference type="GO" id="GO:0006546">
    <property type="term" value="P:glycine catabolic process"/>
    <property type="evidence" value="ECO:0007669"/>
    <property type="project" value="InterPro"/>
</dbReference>
<dbReference type="InterPro" id="IPR027266">
    <property type="entry name" value="TrmE/GcvT-like"/>
</dbReference>
<dbReference type="PANTHER" id="PTHR43757:SF2">
    <property type="entry name" value="AMINOMETHYLTRANSFERASE, MITOCHONDRIAL"/>
    <property type="match status" value="1"/>
</dbReference>
<name>A0A1T4WPT4_9BACT</name>
<dbReference type="SUPFAM" id="SSF103025">
    <property type="entry name" value="Folate-binding domain"/>
    <property type="match status" value="1"/>
</dbReference>
<dbReference type="InterPro" id="IPR013977">
    <property type="entry name" value="GcvT_C"/>
</dbReference>
<evidence type="ECO:0000256" key="4">
    <source>
        <dbReference type="ARBA" id="ARBA00022679"/>
    </source>
</evidence>
<evidence type="ECO:0000313" key="10">
    <source>
        <dbReference type="EMBL" id="SKA78875.1"/>
    </source>
</evidence>
<evidence type="ECO:0000256" key="2">
    <source>
        <dbReference type="ARBA" id="ARBA00012616"/>
    </source>
</evidence>
<dbReference type="RefSeq" id="WP_078716768.1">
    <property type="nucleotide sequence ID" value="NZ_FUYC01000003.1"/>
</dbReference>
<feature type="domain" description="GCVT N-terminal" evidence="8">
    <location>
        <begin position="13"/>
        <end position="262"/>
    </location>
</feature>
<dbReference type="GO" id="GO:0004047">
    <property type="term" value="F:aminomethyltransferase activity"/>
    <property type="evidence" value="ECO:0007669"/>
    <property type="project" value="UniProtKB-EC"/>
</dbReference>
<evidence type="ECO:0000256" key="1">
    <source>
        <dbReference type="ARBA" id="ARBA00008609"/>
    </source>
</evidence>
<proteinExistence type="inferred from homology"/>
<dbReference type="InterPro" id="IPR006223">
    <property type="entry name" value="GcvT"/>
</dbReference>
<dbReference type="Gene3D" id="3.30.70.1400">
    <property type="entry name" value="Aminomethyltransferase beta-barrel domains"/>
    <property type="match status" value="1"/>
</dbReference>
<dbReference type="GO" id="GO:0005829">
    <property type="term" value="C:cytosol"/>
    <property type="evidence" value="ECO:0007669"/>
    <property type="project" value="TreeGrafter"/>
</dbReference>
<dbReference type="EC" id="2.1.2.10" evidence="2"/>
<dbReference type="STRING" id="1121449.SAMN02745704_01213"/>
<protein>
    <recommendedName>
        <fullName evidence="2">aminomethyltransferase</fullName>
        <ecNumber evidence="2">2.1.2.10</ecNumber>
    </recommendedName>
    <alternativeName>
        <fullName evidence="5">Glycine cleavage system T protein</fullName>
    </alternativeName>
</protein>
<dbReference type="NCBIfam" id="NF001567">
    <property type="entry name" value="PRK00389.1"/>
    <property type="match status" value="1"/>
</dbReference>
<evidence type="ECO:0000256" key="7">
    <source>
        <dbReference type="PIRSR" id="PIRSR006487-1"/>
    </source>
</evidence>
<feature type="binding site" evidence="7">
    <location>
        <position position="200"/>
    </location>
    <ligand>
        <name>substrate</name>
    </ligand>
</feature>
<dbReference type="Pfam" id="PF01571">
    <property type="entry name" value="GCV_T"/>
    <property type="match status" value="1"/>
</dbReference>
<dbReference type="OrthoDB" id="9774591at2"/>
<dbReference type="NCBIfam" id="TIGR00528">
    <property type="entry name" value="gcvT"/>
    <property type="match status" value="1"/>
</dbReference>
<evidence type="ECO:0000256" key="3">
    <source>
        <dbReference type="ARBA" id="ARBA00022576"/>
    </source>
</evidence>
<dbReference type="PIRSF" id="PIRSF006487">
    <property type="entry name" value="GcvT"/>
    <property type="match status" value="1"/>
</dbReference>
<reference evidence="10 11" key="1">
    <citation type="submission" date="2017-02" db="EMBL/GenBank/DDBJ databases">
        <authorList>
            <person name="Peterson S.W."/>
        </authorList>
    </citation>
    <scope>NUCLEOTIDE SEQUENCE [LARGE SCALE GENOMIC DNA]</scope>
    <source>
        <strain evidence="10 11">DSM 16080</strain>
    </source>
</reference>
<dbReference type="Proteomes" id="UP000190027">
    <property type="component" value="Unassembled WGS sequence"/>
</dbReference>
<dbReference type="GO" id="GO:0008483">
    <property type="term" value="F:transaminase activity"/>
    <property type="evidence" value="ECO:0007669"/>
    <property type="project" value="UniProtKB-KW"/>
</dbReference>
<dbReference type="EMBL" id="FUYC01000003">
    <property type="protein sequence ID" value="SKA78875.1"/>
    <property type="molecule type" value="Genomic_DNA"/>
</dbReference>
<comment type="similarity">
    <text evidence="1">Belongs to the GcvT family.</text>
</comment>
<keyword evidence="4 10" id="KW-0808">Transferase</keyword>
<comment type="catalytic activity">
    <reaction evidence="6">
        <text>N(6)-[(R)-S(8)-aminomethyldihydrolipoyl]-L-lysyl-[protein] + (6S)-5,6,7,8-tetrahydrofolate = N(6)-[(R)-dihydrolipoyl]-L-lysyl-[protein] + (6R)-5,10-methylene-5,6,7,8-tetrahydrofolate + NH4(+)</text>
        <dbReference type="Rhea" id="RHEA:16945"/>
        <dbReference type="Rhea" id="RHEA-COMP:10475"/>
        <dbReference type="Rhea" id="RHEA-COMP:10492"/>
        <dbReference type="ChEBI" id="CHEBI:15636"/>
        <dbReference type="ChEBI" id="CHEBI:28938"/>
        <dbReference type="ChEBI" id="CHEBI:57453"/>
        <dbReference type="ChEBI" id="CHEBI:83100"/>
        <dbReference type="ChEBI" id="CHEBI:83143"/>
        <dbReference type="EC" id="2.1.2.10"/>
    </reaction>
</comment>
<dbReference type="GO" id="GO:0032259">
    <property type="term" value="P:methylation"/>
    <property type="evidence" value="ECO:0007669"/>
    <property type="project" value="UniProtKB-KW"/>
</dbReference>
<organism evidence="10 11">
    <name type="scientific">Paucidesulfovibrio gracilis DSM 16080</name>
    <dbReference type="NCBI Taxonomy" id="1121449"/>
    <lineage>
        <taxon>Bacteria</taxon>
        <taxon>Pseudomonadati</taxon>
        <taxon>Thermodesulfobacteriota</taxon>
        <taxon>Desulfovibrionia</taxon>
        <taxon>Desulfovibrionales</taxon>
        <taxon>Desulfovibrionaceae</taxon>
        <taxon>Paucidesulfovibrio</taxon>
    </lineage>
</organism>
<dbReference type="Gene3D" id="4.10.1250.10">
    <property type="entry name" value="Aminomethyltransferase fragment"/>
    <property type="match status" value="1"/>
</dbReference>
<keyword evidence="3" id="KW-0032">Aminotransferase</keyword>
<evidence type="ECO:0000259" key="9">
    <source>
        <dbReference type="Pfam" id="PF08669"/>
    </source>
</evidence>
<dbReference type="GO" id="GO:0008168">
    <property type="term" value="F:methyltransferase activity"/>
    <property type="evidence" value="ECO:0007669"/>
    <property type="project" value="UniProtKB-KW"/>
</dbReference>
<evidence type="ECO:0000256" key="6">
    <source>
        <dbReference type="ARBA" id="ARBA00047665"/>
    </source>
</evidence>
<dbReference type="PANTHER" id="PTHR43757">
    <property type="entry name" value="AMINOMETHYLTRANSFERASE"/>
    <property type="match status" value="1"/>
</dbReference>
<dbReference type="InterPro" id="IPR006222">
    <property type="entry name" value="GCVT_N"/>
</dbReference>
<dbReference type="InterPro" id="IPR029043">
    <property type="entry name" value="GcvT/YgfZ_C"/>
</dbReference>
<dbReference type="AlphaFoldDB" id="A0A1T4WPT4"/>
<dbReference type="GO" id="GO:0005960">
    <property type="term" value="C:glycine cleavage complex"/>
    <property type="evidence" value="ECO:0007669"/>
    <property type="project" value="InterPro"/>
</dbReference>
<dbReference type="FunFam" id="3.30.70.1400:FF:000001">
    <property type="entry name" value="Aminomethyltransferase"/>
    <property type="match status" value="1"/>
</dbReference>
<keyword evidence="10" id="KW-0489">Methyltransferase</keyword>